<feature type="chain" id="PRO_5022973113" evidence="1">
    <location>
        <begin position="23"/>
        <end position="165"/>
    </location>
</feature>
<evidence type="ECO:0000313" key="3">
    <source>
        <dbReference type="EMBL" id="TNJ41523.1"/>
    </source>
</evidence>
<dbReference type="PROSITE" id="PS51257">
    <property type="entry name" value="PROKAR_LIPOPROTEIN"/>
    <property type="match status" value="1"/>
</dbReference>
<dbReference type="PANTHER" id="PTHR31157:SF1">
    <property type="entry name" value="SCP DOMAIN-CONTAINING PROTEIN"/>
    <property type="match status" value="1"/>
</dbReference>
<accession>A0A5C4SD83</accession>
<evidence type="ECO:0000259" key="2">
    <source>
        <dbReference type="Pfam" id="PF00188"/>
    </source>
</evidence>
<feature type="domain" description="SCP" evidence="2">
    <location>
        <begin position="50"/>
        <end position="157"/>
    </location>
</feature>
<proteinExistence type="predicted"/>
<evidence type="ECO:0000313" key="4">
    <source>
        <dbReference type="Proteomes" id="UP000308713"/>
    </source>
</evidence>
<dbReference type="AlphaFoldDB" id="A0A5C4SD83"/>
<protein>
    <submittedName>
        <fullName evidence="3">CAP domain-containing protein</fullName>
    </submittedName>
</protein>
<dbReference type="CDD" id="cd05379">
    <property type="entry name" value="CAP_bacterial"/>
    <property type="match status" value="1"/>
</dbReference>
<name>A0A5C4SD83_9FLAO</name>
<dbReference type="RefSeq" id="WP_139698719.1">
    <property type="nucleotide sequence ID" value="NZ_CP074074.1"/>
</dbReference>
<dbReference type="InterPro" id="IPR035940">
    <property type="entry name" value="CAP_sf"/>
</dbReference>
<dbReference type="EMBL" id="VDCS01000018">
    <property type="protein sequence ID" value="TNJ41523.1"/>
    <property type="molecule type" value="Genomic_DNA"/>
</dbReference>
<dbReference type="PANTHER" id="PTHR31157">
    <property type="entry name" value="SCP DOMAIN-CONTAINING PROTEIN"/>
    <property type="match status" value="1"/>
</dbReference>
<dbReference type="Proteomes" id="UP000308713">
    <property type="component" value="Unassembled WGS sequence"/>
</dbReference>
<sequence>MKLFRKMTLLVLVMSMTLFSCSTDSIEDEVDALELKLTAASTKSIEIEILNLINDYRLSKGLNPLSDMDIIKSVANSHTDYMVEKNTVSHDNFYVRSDYLKSNAGAQKVSENVAYGFSTAEGVVDAWIESEAHRINLEGDFTNFDISAEKNEDGRWYFTNIFISI</sequence>
<dbReference type="Pfam" id="PF00188">
    <property type="entry name" value="CAP"/>
    <property type="match status" value="1"/>
</dbReference>
<dbReference type="InterPro" id="IPR014044">
    <property type="entry name" value="CAP_dom"/>
</dbReference>
<keyword evidence="4" id="KW-1185">Reference proteome</keyword>
<dbReference type="OrthoDB" id="982527at2"/>
<evidence type="ECO:0000256" key="1">
    <source>
        <dbReference type="SAM" id="SignalP"/>
    </source>
</evidence>
<reference evidence="3 4" key="1">
    <citation type="submission" date="2019-05" db="EMBL/GenBank/DDBJ databases">
        <title>Tamlana fucoidanivorans sp. nov., isolated from the surface of algae collected from Fujian province in China.</title>
        <authorList>
            <person name="Li J."/>
        </authorList>
    </citation>
    <scope>NUCLEOTIDE SEQUENCE [LARGE SCALE GENOMIC DNA]</scope>
    <source>
        <strain evidence="3 4">CW2-9</strain>
    </source>
</reference>
<organism evidence="3 4">
    <name type="scientific">Allotamlana fucoidanivorans</name>
    <dbReference type="NCBI Taxonomy" id="2583814"/>
    <lineage>
        <taxon>Bacteria</taxon>
        <taxon>Pseudomonadati</taxon>
        <taxon>Bacteroidota</taxon>
        <taxon>Flavobacteriia</taxon>
        <taxon>Flavobacteriales</taxon>
        <taxon>Flavobacteriaceae</taxon>
        <taxon>Allotamlana</taxon>
    </lineage>
</organism>
<dbReference type="Gene3D" id="3.40.33.10">
    <property type="entry name" value="CAP"/>
    <property type="match status" value="1"/>
</dbReference>
<dbReference type="SUPFAM" id="SSF55797">
    <property type="entry name" value="PR-1-like"/>
    <property type="match status" value="1"/>
</dbReference>
<gene>
    <name evidence="3" type="ORF">FGF67_15725</name>
</gene>
<comment type="caution">
    <text evidence="3">The sequence shown here is derived from an EMBL/GenBank/DDBJ whole genome shotgun (WGS) entry which is preliminary data.</text>
</comment>
<feature type="signal peptide" evidence="1">
    <location>
        <begin position="1"/>
        <end position="22"/>
    </location>
</feature>
<keyword evidence="1" id="KW-0732">Signal</keyword>